<proteinExistence type="predicted"/>
<evidence type="ECO:0000313" key="4">
    <source>
        <dbReference type="EMBL" id="XCP97673.1"/>
    </source>
</evidence>
<protein>
    <recommendedName>
        <fullName evidence="1">Pyruvate, phosphate dikinase</fullName>
    </recommendedName>
    <alternativeName>
        <fullName evidence="2">Pyruvate, orthophosphate dikinase</fullName>
    </alternativeName>
</protein>
<dbReference type="PANTHER" id="PTHR22931:SF9">
    <property type="entry name" value="PYRUVATE, PHOSPHATE DIKINASE 1, CHLOROPLASTIC"/>
    <property type="match status" value="1"/>
</dbReference>
<dbReference type="Gene3D" id="3.20.20.60">
    <property type="entry name" value="Phosphoenolpyruvate-binding domains"/>
    <property type="match status" value="2"/>
</dbReference>
<reference evidence="4" key="1">
    <citation type="submission" date="2024-05" db="EMBL/GenBank/DDBJ databases">
        <title>Draft genome assemblies of 36 bacteria isolated from hibernating arctic ground squirrels.</title>
        <authorList>
            <person name="McKee H."/>
            <person name="Mullen L."/>
            <person name="Drown D.M."/>
            <person name="Duddleston K.N."/>
        </authorList>
    </citation>
    <scope>NUCLEOTIDE SEQUENCE</scope>
    <source>
        <strain evidence="4">AN1007</strain>
    </source>
</reference>
<dbReference type="GO" id="GO:0005524">
    <property type="term" value="F:ATP binding"/>
    <property type="evidence" value="ECO:0007669"/>
    <property type="project" value="InterPro"/>
</dbReference>
<dbReference type="Gene3D" id="3.30.1490.20">
    <property type="entry name" value="ATP-grasp fold, A domain"/>
    <property type="match status" value="1"/>
</dbReference>
<organism evidence="4">
    <name type="scientific">Paenibacillus sp. AN1007</name>
    <dbReference type="NCBI Taxonomy" id="3151385"/>
    <lineage>
        <taxon>Bacteria</taxon>
        <taxon>Bacillati</taxon>
        <taxon>Bacillota</taxon>
        <taxon>Bacilli</taxon>
        <taxon>Bacillales</taxon>
        <taxon>Paenibacillaceae</taxon>
        <taxon>Paenibacillus</taxon>
    </lineage>
</organism>
<dbReference type="InterPro" id="IPR040442">
    <property type="entry name" value="Pyrv_kinase-like_dom_sf"/>
</dbReference>
<dbReference type="Pfam" id="PF02896">
    <property type="entry name" value="PEP-utilizers_C"/>
    <property type="match status" value="1"/>
</dbReference>
<dbReference type="InterPro" id="IPR010121">
    <property type="entry name" value="Pyruvate_phosphate_dikinase"/>
</dbReference>
<dbReference type="AlphaFoldDB" id="A0AAU8NL23"/>
<dbReference type="InterPro" id="IPR013815">
    <property type="entry name" value="ATP_grasp_subdomain_1"/>
</dbReference>
<dbReference type="GO" id="GO:0050242">
    <property type="term" value="F:pyruvate, phosphate dikinase activity"/>
    <property type="evidence" value="ECO:0007669"/>
    <property type="project" value="InterPro"/>
</dbReference>
<dbReference type="Gene3D" id="1.20.80.30">
    <property type="match status" value="1"/>
</dbReference>
<gene>
    <name evidence="4" type="ORF">ABXS70_13645</name>
</gene>
<dbReference type="SUPFAM" id="SSF51621">
    <property type="entry name" value="Phosphoenolpyruvate/pyruvate domain"/>
    <property type="match status" value="1"/>
</dbReference>
<accession>A0AAU8NL23</accession>
<name>A0AAU8NL23_9BACL</name>
<evidence type="ECO:0000256" key="2">
    <source>
        <dbReference type="ARBA" id="ARBA00032883"/>
    </source>
</evidence>
<dbReference type="InterPro" id="IPR015813">
    <property type="entry name" value="Pyrv/PenolPyrv_kinase-like_dom"/>
</dbReference>
<dbReference type="EMBL" id="CP159992">
    <property type="protein sequence ID" value="XCP97673.1"/>
    <property type="molecule type" value="Genomic_DNA"/>
</dbReference>
<dbReference type="InterPro" id="IPR000121">
    <property type="entry name" value="PEP_util_C"/>
</dbReference>
<dbReference type="Gene3D" id="1.10.189.10">
    <property type="entry name" value="Pyruvate Phosphate Dikinase, domain 2"/>
    <property type="match status" value="1"/>
</dbReference>
<dbReference type="PANTHER" id="PTHR22931">
    <property type="entry name" value="PHOSPHOENOLPYRUVATE DIKINASE-RELATED"/>
    <property type="match status" value="1"/>
</dbReference>
<evidence type="ECO:0000256" key="1">
    <source>
        <dbReference type="ARBA" id="ARBA00020138"/>
    </source>
</evidence>
<dbReference type="Gene3D" id="3.30.470.20">
    <property type="entry name" value="ATP-grasp fold, B domain"/>
    <property type="match status" value="1"/>
</dbReference>
<dbReference type="SUPFAM" id="SSF56059">
    <property type="entry name" value="Glutathione synthetase ATP-binding domain-like"/>
    <property type="match status" value="1"/>
</dbReference>
<feature type="domain" description="PEP-utilising enzyme C-terminal" evidence="3">
    <location>
        <begin position="371"/>
        <end position="690"/>
    </location>
</feature>
<dbReference type="RefSeq" id="WP_366296333.1">
    <property type="nucleotide sequence ID" value="NZ_CP159992.1"/>
</dbReference>
<sequence length="710" mass="79151">MTKRVMLIEEDTAEMKGMTHSIGAALAELKRAGWSVPAGMVVTVDGCRACCTRSGPLSGEMMEELGSAVRYLEQQTGMSFGDPDNPLLLEVQSDEAVNASSAEACRIPYVGLNDSTVEGFARQTGNRLYALQCYLAALQHYGQMVLDIPDLRAVHSINSKRFVSTEMELELLIAEWKERIQVKSGYAFPQDVNLQLQTAVRAVLASPNMMNDRTEWSKEKHLEDEAAGAPVLIQSIVHGNYTDYKGKGSVYTRNPETGQKGIIGDYLPARSRSGMLHALSYLKRNNPARYTDLEKICIDLEKRTGAVQEITYTVDSGSIWIHSVKPAYVSPIAAVRSAVDMVHEGLIDQEDALLRLKPEDLAVCMNQELPEMKVVLEWADEVKSLSILAKVEHAADAVQARAWGAEGIGLCTTETMLLCPSRKPFVQKMIMANTEADRRRGMERLLPMQQSDIESLFEMMDGRPVTIQLFDFPLHELFPGPNALEAHEEELDAVLSEIHEMQLEALFRAAVKSIREGLWVRPEIMIPHVEHVNEMQKMRDLVDHVAEQVLGEERRHCVYKVGVSIASSRSPLMAAQLARCADFISFAVDEMTQSTFGWTLEEADEREHFYGHISHTEYHALHKLDIEEISSLVKTAAAQGRVRRPHLKTSISGELIEDSRSIAFIHDIGLDAVCCRPEQIPGFRLAAAQAVIRALRNDRKDANEDVSTIA</sequence>
<evidence type="ECO:0000259" key="3">
    <source>
        <dbReference type="Pfam" id="PF02896"/>
    </source>
</evidence>